<comment type="similarity">
    <text evidence="2 9">Belongs to the peptidase M18 family.</text>
</comment>
<dbReference type="PANTHER" id="PTHR28570:SF3">
    <property type="entry name" value="ASPARTYL AMINOPEPTIDASE"/>
    <property type="match status" value="1"/>
</dbReference>
<evidence type="ECO:0000313" key="11">
    <source>
        <dbReference type="EMBL" id="RHD55676.1"/>
    </source>
</evidence>
<name>A0A414FWJ4_9ACTN</name>
<dbReference type="SUPFAM" id="SSF101821">
    <property type="entry name" value="Aminopeptidase/glucanase lid domain"/>
    <property type="match status" value="1"/>
</dbReference>
<evidence type="ECO:0000313" key="12">
    <source>
        <dbReference type="Proteomes" id="UP000286050"/>
    </source>
</evidence>
<dbReference type="EMBL" id="QSJI01000004">
    <property type="protein sequence ID" value="RHD55676.1"/>
    <property type="molecule type" value="Genomic_DNA"/>
</dbReference>
<keyword evidence="7 9" id="KW-0862">Zinc</keyword>
<dbReference type="CDD" id="cd05658">
    <property type="entry name" value="M18_DAP"/>
    <property type="match status" value="1"/>
</dbReference>
<dbReference type="PRINTS" id="PR00932">
    <property type="entry name" value="AMINO1PTASE"/>
</dbReference>
<keyword evidence="8 9" id="KW-0482">Metalloprotease</keyword>
<gene>
    <name evidence="11" type="ORF">DW787_05670</name>
</gene>
<evidence type="ECO:0000256" key="5">
    <source>
        <dbReference type="ARBA" id="ARBA00022723"/>
    </source>
</evidence>
<dbReference type="EC" id="3.4.11.-" evidence="10"/>
<dbReference type="Gene3D" id="2.30.250.10">
    <property type="entry name" value="Aminopeptidase i, Domain 2"/>
    <property type="match status" value="1"/>
</dbReference>
<keyword evidence="6 9" id="KW-0378">Hydrolase</keyword>
<reference evidence="11 12" key="1">
    <citation type="submission" date="2018-08" db="EMBL/GenBank/DDBJ databases">
        <title>A genome reference for cultivated species of the human gut microbiota.</title>
        <authorList>
            <person name="Zou Y."/>
            <person name="Xue W."/>
            <person name="Luo G."/>
        </authorList>
    </citation>
    <scope>NUCLEOTIDE SEQUENCE [LARGE SCALE GENOMIC DNA]</scope>
    <source>
        <strain evidence="11 12">AM30-5LB</strain>
    </source>
</reference>
<evidence type="ECO:0000256" key="2">
    <source>
        <dbReference type="ARBA" id="ARBA00008290"/>
    </source>
</evidence>
<evidence type="ECO:0000256" key="10">
    <source>
        <dbReference type="RuleBase" id="RU004387"/>
    </source>
</evidence>
<protein>
    <recommendedName>
        <fullName evidence="10">M18 family aminopeptidase</fullName>
        <ecNumber evidence="10">3.4.11.-</ecNumber>
    </recommendedName>
</protein>
<dbReference type="InterPro" id="IPR001948">
    <property type="entry name" value="Peptidase_M18"/>
</dbReference>
<proteinExistence type="inferred from homology"/>
<evidence type="ECO:0000256" key="7">
    <source>
        <dbReference type="ARBA" id="ARBA00022833"/>
    </source>
</evidence>
<dbReference type="NCBIfam" id="NF002759">
    <property type="entry name" value="PRK02813.1"/>
    <property type="match status" value="1"/>
</dbReference>
<dbReference type="AlphaFoldDB" id="A0A414FWJ4"/>
<comment type="caution">
    <text evidence="11">The sequence shown here is derived from an EMBL/GenBank/DDBJ whole genome shotgun (WGS) entry which is preliminary data.</text>
</comment>
<keyword evidence="3 9" id="KW-0031">Aminopeptidase</keyword>
<accession>A0A414FWJ4</accession>
<dbReference type="GO" id="GO:0008270">
    <property type="term" value="F:zinc ion binding"/>
    <property type="evidence" value="ECO:0007669"/>
    <property type="project" value="InterPro"/>
</dbReference>
<dbReference type="Pfam" id="PF02127">
    <property type="entry name" value="Peptidase_M18"/>
    <property type="match status" value="2"/>
</dbReference>
<dbReference type="Gene3D" id="3.40.630.10">
    <property type="entry name" value="Zn peptidases"/>
    <property type="match status" value="1"/>
</dbReference>
<evidence type="ECO:0000256" key="9">
    <source>
        <dbReference type="RuleBase" id="RU004386"/>
    </source>
</evidence>
<dbReference type="Proteomes" id="UP000286050">
    <property type="component" value="Unassembled WGS sequence"/>
</dbReference>
<evidence type="ECO:0000256" key="8">
    <source>
        <dbReference type="ARBA" id="ARBA00023049"/>
    </source>
</evidence>
<keyword evidence="4 9" id="KW-0645">Protease</keyword>
<dbReference type="GO" id="GO:0006508">
    <property type="term" value="P:proteolysis"/>
    <property type="evidence" value="ECO:0007669"/>
    <property type="project" value="UniProtKB-KW"/>
</dbReference>
<evidence type="ECO:0000256" key="1">
    <source>
        <dbReference type="ARBA" id="ARBA00001947"/>
    </source>
</evidence>
<dbReference type="InterPro" id="IPR023358">
    <property type="entry name" value="Peptidase_M18_dom2"/>
</dbReference>
<dbReference type="PANTHER" id="PTHR28570">
    <property type="entry name" value="ASPARTYL AMINOPEPTIDASE"/>
    <property type="match status" value="1"/>
</dbReference>
<evidence type="ECO:0000256" key="6">
    <source>
        <dbReference type="ARBA" id="ARBA00022801"/>
    </source>
</evidence>
<sequence>MSFATKATAPAMTAAEDLLDFIAESPTMFHSAAAIRARLDAAGFTYLSEGAAWEVRPGGAYYTQRNGSSVVAWRVGERVAAPGFASDVAKAADAAAGSADAAAGSAGDSAPYHFQLTASHSDSPCFKVKTNGELEGPAGYVRLDTEAYGGMMDYTWFDRPLSLAGRVLVREGARIESRLVALNRDVALIPSLAIHMDGGVNKGFAPNRACDLFPLLSAGDLANGSLDMIVADALEIDPAQIVSRDLFLVNRERGRVWGVTGEFISSPRLDDLMCAYTSLVAFMNGGNEHTVSVYACFDNEEVGSETKQGAASTLLADTLSRVNAALGFGPEEYVRALSASMLVSCDNAHAQHPAHPELADSLHAPQMNGGIVVKEAANQHYCTDAFSRAAFTAVLDDAEIPHQAFANRSDKAGGSTLGNISNMQVSVHGVDVGCAQLSMHSCMETAGARDVDLAIEALTAFYDTNVRIDGADSIELG</sequence>
<evidence type="ECO:0000256" key="3">
    <source>
        <dbReference type="ARBA" id="ARBA00022438"/>
    </source>
</evidence>
<comment type="cofactor">
    <cofactor evidence="1 10">
        <name>Zn(2+)</name>
        <dbReference type="ChEBI" id="CHEBI:29105"/>
    </cofactor>
</comment>
<dbReference type="SUPFAM" id="SSF53187">
    <property type="entry name" value="Zn-dependent exopeptidases"/>
    <property type="match status" value="2"/>
</dbReference>
<dbReference type="GO" id="GO:0005737">
    <property type="term" value="C:cytoplasm"/>
    <property type="evidence" value="ECO:0007669"/>
    <property type="project" value="UniProtKB-ARBA"/>
</dbReference>
<keyword evidence="5 9" id="KW-0479">Metal-binding</keyword>
<dbReference type="RefSeq" id="WP_118272003.1">
    <property type="nucleotide sequence ID" value="NZ_QSJI01000004.1"/>
</dbReference>
<dbReference type="GO" id="GO:0004177">
    <property type="term" value="F:aminopeptidase activity"/>
    <property type="evidence" value="ECO:0007669"/>
    <property type="project" value="UniProtKB-KW"/>
</dbReference>
<evidence type="ECO:0000256" key="4">
    <source>
        <dbReference type="ARBA" id="ARBA00022670"/>
    </source>
</evidence>
<dbReference type="GO" id="GO:0008237">
    <property type="term" value="F:metallopeptidase activity"/>
    <property type="evidence" value="ECO:0007669"/>
    <property type="project" value="UniProtKB-KW"/>
</dbReference>
<organism evidence="11 12">
    <name type="scientific">Collinsella intestinalis</name>
    <dbReference type="NCBI Taxonomy" id="147207"/>
    <lineage>
        <taxon>Bacteria</taxon>
        <taxon>Bacillati</taxon>
        <taxon>Actinomycetota</taxon>
        <taxon>Coriobacteriia</taxon>
        <taxon>Coriobacteriales</taxon>
        <taxon>Coriobacteriaceae</taxon>
        <taxon>Collinsella</taxon>
    </lineage>
</organism>